<evidence type="ECO:0000256" key="2">
    <source>
        <dbReference type="ARBA" id="ARBA00022982"/>
    </source>
</evidence>
<dbReference type="GO" id="GO:0015038">
    <property type="term" value="F:glutathione disulfide oxidoreductase activity"/>
    <property type="evidence" value="ECO:0007669"/>
    <property type="project" value="TreeGrafter"/>
</dbReference>
<dbReference type="GO" id="GO:0004602">
    <property type="term" value="F:glutathione peroxidase activity"/>
    <property type="evidence" value="ECO:0007669"/>
    <property type="project" value="UniProtKB-ARBA"/>
</dbReference>
<protein>
    <submittedName>
        <fullName evidence="6">Glutaredoxin-1</fullName>
    </submittedName>
</protein>
<sequence length="113" mass="12553">MGSMNSSLKMSPQSIQDMKAIVDPKIDQNKVMVFSKSYCPYCSSAKSALKDLGVDFSVVELDQVNNGSDIQSYLYEITGQRTVPNIFIKKAHVGGCDDLLRKIRSGEIQKMLE</sequence>
<keyword evidence="4" id="KW-0676">Redox-active center</keyword>
<dbReference type="PANTHER" id="PTHR45694:SF18">
    <property type="entry name" value="GLUTAREDOXIN-1-RELATED"/>
    <property type="match status" value="1"/>
</dbReference>
<accession>A0A1R0GYX3</accession>
<dbReference type="PROSITE" id="PS00195">
    <property type="entry name" value="GLUTAREDOXIN_1"/>
    <property type="match status" value="1"/>
</dbReference>
<evidence type="ECO:0000313" key="6">
    <source>
        <dbReference type="EMBL" id="OLY82090.1"/>
    </source>
</evidence>
<gene>
    <name evidence="6" type="ORF">AYI68_g3801</name>
</gene>
<dbReference type="FunFam" id="3.40.30.10:FF:000026">
    <property type="entry name" value="Glutaredoxin 2"/>
    <property type="match status" value="1"/>
</dbReference>
<organism evidence="6 7">
    <name type="scientific">Smittium mucronatum</name>
    <dbReference type="NCBI Taxonomy" id="133383"/>
    <lineage>
        <taxon>Eukaryota</taxon>
        <taxon>Fungi</taxon>
        <taxon>Fungi incertae sedis</taxon>
        <taxon>Zoopagomycota</taxon>
        <taxon>Kickxellomycotina</taxon>
        <taxon>Harpellomycetes</taxon>
        <taxon>Harpellales</taxon>
        <taxon>Legeriomycetaceae</taxon>
        <taxon>Smittium</taxon>
    </lineage>
</organism>
<dbReference type="NCBIfam" id="TIGR02180">
    <property type="entry name" value="GRX_euk"/>
    <property type="match status" value="1"/>
</dbReference>
<proteinExistence type="predicted"/>
<dbReference type="PRINTS" id="PR00160">
    <property type="entry name" value="GLUTAREDOXIN"/>
</dbReference>
<dbReference type="PROSITE" id="PS51354">
    <property type="entry name" value="GLUTAREDOXIN_2"/>
    <property type="match status" value="1"/>
</dbReference>
<reference evidence="6 7" key="1">
    <citation type="journal article" date="2016" name="Mol. Biol. Evol.">
        <title>Genome-Wide Survey of Gut Fungi (Harpellales) Reveals the First Horizontally Transferred Ubiquitin Gene from a Mosquito Host.</title>
        <authorList>
            <person name="Wang Y."/>
            <person name="White M.M."/>
            <person name="Kvist S."/>
            <person name="Moncalvo J.M."/>
        </authorList>
    </citation>
    <scope>NUCLEOTIDE SEQUENCE [LARGE SCALE GENOMIC DNA]</scope>
    <source>
        <strain evidence="6 7">ALG-7-W6</strain>
    </source>
</reference>
<dbReference type="InterPro" id="IPR002109">
    <property type="entry name" value="Glutaredoxin"/>
</dbReference>
<name>A0A1R0GYX3_9FUNG</name>
<dbReference type="Proteomes" id="UP000187455">
    <property type="component" value="Unassembled WGS sequence"/>
</dbReference>
<dbReference type="InterPro" id="IPR011899">
    <property type="entry name" value="Glutaredoxin_euk/vir"/>
</dbReference>
<dbReference type="GO" id="GO:0005737">
    <property type="term" value="C:cytoplasm"/>
    <property type="evidence" value="ECO:0007669"/>
    <property type="project" value="TreeGrafter"/>
</dbReference>
<feature type="domain" description="Glutaredoxin" evidence="5">
    <location>
        <begin position="31"/>
        <end position="93"/>
    </location>
</feature>
<keyword evidence="3" id="KW-1015">Disulfide bond</keyword>
<dbReference type="OrthoDB" id="418495at2759"/>
<dbReference type="InterPro" id="IPR036249">
    <property type="entry name" value="Thioredoxin-like_sf"/>
</dbReference>
<evidence type="ECO:0000256" key="4">
    <source>
        <dbReference type="ARBA" id="ARBA00023284"/>
    </source>
</evidence>
<keyword evidence="1" id="KW-0813">Transport</keyword>
<dbReference type="EMBL" id="LSSL01001923">
    <property type="protein sequence ID" value="OLY82090.1"/>
    <property type="molecule type" value="Genomic_DNA"/>
</dbReference>
<comment type="caution">
    <text evidence="6">The sequence shown here is derived from an EMBL/GenBank/DDBJ whole genome shotgun (WGS) entry which is preliminary data.</text>
</comment>
<evidence type="ECO:0000256" key="3">
    <source>
        <dbReference type="ARBA" id="ARBA00023157"/>
    </source>
</evidence>
<dbReference type="PANTHER" id="PTHR45694">
    <property type="entry name" value="GLUTAREDOXIN 2"/>
    <property type="match status" value="1"/>
</dbReference>
<dbReference type="CDD" id="cd03419">
    <property type="entry name" value="GRX_GRXh_1_2_like"/>
    <property type="match status" value="1"/>
</dbReference>
<keyword evidence="7" id="KW-1185">Reference proteome</keyword>
<dbReference type="SUPFAM" id="SSF52833">
    <property type="entry name" value="Thioredoxin-like"/>
    <property type="match status" value="1"/>
</dbReference>
<dbReference type="STRING" id="133383.A0A1R0GYX3"/>
<dbReference type="Pfam" id="PF00462">
    <property type="entry name" value="Glutaredoxin"/>
    <property type="match status" value="1"/>
</dbReference>
<evidence type="ECO:0000313" key="7">
    <source>
        <dbReference type="Proteomes" id="UP000187455"/>
    </source>
</evidence>
<dbReference type="InterPro" id="IPR014025">
    <property type="entry name" value="Glutaredoxin_subgr"/>
</dbReference>
<dbReference type="InterPro" id="IPR011767">
    <property type="entry name" value="GLR_AS"/>
</dbReference>
<dbReference type="Gene3D" id="3.40.30.10">
    <property type="entry name" value="Glutaredoxin"/>
    <property type="match status" value="1"/>
</dbReference>
<evidence type="ECO:0000256" key="1">
    <source>
        <dbReference type="ARBA" id="ARBA00022448"/>
    </source>
</evidence>
<evidence type="ECO:0000259" key="5">
    <source>
        <dbReference type="Pfam" id="PF00462"/>
    </source>
</evidence>
<keyword evidence="2" id="KW-0249">Electron transport</keyword>
<dbReference type="AlphaFoldDB" id="A0A1R0GYX3"/>
<dbReference type="GO" id="GO:0034599">
    <property type="term" value="P:cellular response to oxidative stress"/>
    <property type="evidence" value="ECO:0007669"/>
    <property type="project" value="TreeGrafter"/>
</dbReference>